<feature type="region of interest" description="Disordered" evidence="7">
    <location>
        <begin position="107"/>
        <end position="144"/>
    </location>
</feature>
<dbReference type="Gene3D" id="1.10.287.3510">
    <property type="match status" value="1"/>
</dbReference>
<evidence type="ECO:0000256" key="1">
    <source>
        <dbReference type="ARBA" id="ARBA00004651"/>
    </source>
</evidence>
<accession>A0A3A9Z5C5</accession>
<keyword evidence="5 8" id="KW-1133">Transmembrane helix</keyword>
<dbReference type="PANTHER" id="PTHR34583:SF2">
    <property type="entry name" value="ANTIPORTER SUBUNIT MNHC2-RELATED"/>
    <property type="match status" value="1"/>
</dbReference>
<evidence type="ECO:0000256" key="5">
    <source>
        <dbReference type="ARBA" id="ARBA00022989"/>
    </source>
</evidence>
<feature type="compositionally biased region" description="Basic and acidic residues" evidence="7">
    <location>
        <begin position="107"/>
        <end position="122"/>
    </location>
</feature>
<evidence type="ECO:0000256" key="6">
    <source>
        <dbReference type="ARBA" id="ARBA00023136"/>
    </source>
</evidence>
<evidence type="ECO:0000256" key="8">
    <source>
        <dbReference type="SAM" id="Phobius"/>
    </source>
</evidence>
<dbReference type="RefSeq" id="WP_120679276.1">
    <property type="nucleotide sequence ID" value="NZ_RBAL01000006.1"/>
</dbReference>
<keyword evidence="10" id="KW-1185">Reference proteome</keyword>
<evidence type="ECO:0000313" key="9">
    <source>
        <dbReference type="EMBL" id="RKN42477.1"/>
    </source>
</evidence>
<comment type="similarity">
    <text evidence="2">Belongs to the CPA3 antiporters (TC 2.A.63) subunit C family.</text>
</comment>
<dbReference type="EMBL" id="RBAL01000006">
    <property type="protein sequence ID" value="RKN42477.1"/>
    <property type="molecule type" value="Genomic_DNA"/>
</dbReference>
<feature type="transmembrane region" description="Helical" evidence="8">
    <location>
        <begin position="72"/>
        <end position="92"/>
    </location>
</feature>
<dbReference type="InterPro" id="IPR050601">
    <property type="entry name" value="CPA3_antiporter_subunitC"/>
</dbReference>
<comment type="caution">
    <text evidence="9">The sequence shown here is derived from an EMBL/GenBank/DDBJ whole genome shotgun (WGS) entry which is preliminary data.</text>
</comment>
<feature type="compositionally biased region" description="Gly residues" evidence="7">
    <location>
        <begin position="135"/>
        <end position="144"/>
    </location>
</feature>
<proteinExistence type="inferred from homology"/>
<keyword evidence="4 8" id="KW-0812">Transmembrane</keyword>
<dbReference type="Pfam" id="PF00420">
    <property type="entry name" value="Oxidored_q2"/>
    <property type="match status" value="1"/>
</dbReference>
<feature type="transmembrane region" description="Helical" evidence="8">
    <location>
        <begin position="31"/>
        <end position="52"/>
    </location>
</feature>
<dbReference type="InterPro" id="IPR039428">
    <property type="entry name" value="NUOK/Mnh_C1-like"/>
</dbReference>
<evidence type="ECO:0000256" key="7">
    <source>
        <dbReference type="SAM" id="MobiDB-lite"/>
    </source>
</evidence>
<gene>
    <name evidence="9" type="ORF">D7294_13825</name>
</gene>
<protein>
    <submittedName>
        <fullName evidence="9">Sodium:proton antiporter</fullName>
    </submittedName>
</protein>
<organism evidence="9 10">
    <name type="scientific">Streptomyces hoynatensis</name>
    <dbReference type="NCBI Taxonomy" id="1141874"/>
    <lineage>
        <taxon>Bacteria</taxon>
        <taxon>Bacillati</taxon>
        <taxon>Actinomycetota</taxon>
        <taxon>Actinomycetes</taxon>
        <taxon>Kitasatosporales</taxon>
        <taxon>Streptomycetaceae</taxon>
        <taxon>Streptomyces</taxon>
    </lineage>
</organism>
<dbReference type="GO" id="GO:0005886">
    <property type="term" value="C:plasma membrane"/>
    <property type="evidence" value="ECO:0007669"/>
    <property type="project" value="UniProtKB-SubCell"/>
</dbReference>
<evidence type="ECO:0000256" key="3">
    <source>
        <dbReference type="ARBA" id="ARBA00022475"/>
    </source>
</evidence>
<evidence type="ECO:0000313" key="10">
    <source>
        <dbReference type="Proteomes" id="UP000272474"/>
    </source>
</evidence>
<keyword evidence="3" id="KW-1003">Cell membrane</keyword>
<evidence type="ECO:0000256" key="2">
    <source>
        <dbReference type="ARBA" id="ARBA00010388"/>
    </source>
</evidence>
<evidence type="ECO:0000256" key="4">
    <source>
        <dbReference type="ARBA" id="ARBA00022692"/>
    </source>
</evidence>
<comment type="subcellular location">
    <subcellularLocation>
        <location evidence="1">Cell membrane</location>
        <topology evidence="1">Multi-pass membrane protein</topology>
    </subcellularLocation>
</comment>
<keyword evidence="6 8" id="KW-0472">Membrane</keyword>
<sequence>MTTLDLAMAVTVGGLFATGFFLLLDRALMRVLLGVLLLGHAANLLLLLSGGAPGRAPLVPGHGRLADPLPQAMALTAIVITFGVTTLLLALVHRAWQLDGHDEVRDDLEDRRIGTVHDREDAAPPAGPGEAAGRTGQGGGGRAP</sequence>
<name>A0A3A9Z5C5_9ACTN</name>
<feature type="transmembrane region" description="Helical" evidence="8">
    <location>
        <begin position="6"/>
        <end position="24"/>
    </location>
</feature>
<dbReference type="OrthoDB" id="9799219at2"/>
<dbReference type="PANTHER" id="PTHR34583">
    <property type="entry name" value="ANTIPORTER SUBUNIT MNHC2-RELATED"/>
    <property type="match status" value="1"/>
</dbReference>
<dbReference type="AlphaFoldDB" id="A0A3A9Z5C5"/>
<reference evidence="9 10" key="1">
    <citation type="journal article" date="2014" name="Int. J. Syst. Evol. Microbiol.">
        <title>Streptomyces hoynatensis sp. nov., isolated from deep marine sediment.</title>
        <authorList>
            <person name="Veyisoglu A."/>
            <person name="Sahin N."/>
        </authorList>
    </citation>
    <scope>NUCLEOTIDE SEQUENCE [LARGE SCALE GENOMIC DNA]</scope>
    <source>
        <strain evidence="9 10">KCTC 29097</strain>
    </source>
</reference>
<dbReference type="Proteomes" id="UP000272474">
    <property type="component" value="Unassembled WGS sequence"/>
</dbReference>